<dbReference type="PIRSF" id="PIRSF037980">
    <property type="entry name" value="SoxA"/>
    <property type="match status" value="1"/>
</dbReference>
<comment type="caution">
    <text evidence="8">The sequence shown here is derived from an EMBL/GenBank/DDBJ whole genome shotgun (WGS) entry which is preliminary data.</text>
</comment>
<dbReference type="PRINTS" id="PR00368">
    <property type="entry name" value="FADPNR"/>
</dbReference>
<evidence type="ECO:0000256" key="2">
    <source>
        <dbReference type="ARBA" id="ARBA00023002"/>
    </source>
</evidence>
<feature type="region of interest" description="Disordered" evidence="3">
    <location>
        <begin position="910"/>
        <end position="943"/>
    </location>
</feature>
<reference evidence="9" key="1">
    <citation type="journal article" date="2019" name="Int. J. Syst. Evol. Microbiol.">
        <title>The Global Catalogue of Microorganisms (GCM) 10K type strain sequencing project: providing services to taxonomists for standard genome sequencing and annotation.</title>
        <authorList>
            <consortium name="The Broad Institute Genomics Platform"/>
            <consortium name="The Broad Institute Genome Sequencing Center for Infectious Disease"/>
            <person name="Wu L."/>
            <person name="Ma J."/>
        </authorList>
    </citation>
    <scope>NUCLEOTIDE SEQUENCE [LARGE SCALE GENOMIC DNA]</scope>
    <source>
        <strain evidence="9">CECT 8472</strain>
    </source>
</reference>
<dbReference type="InterPro" id="IPR041117">
    <property type="entry name" value="SoxA_A3"/>
</dbReference>
<gene>
    <name evidence="8" type="ORF">ACFOW6_16900</name>
</gene>
<evidence type="ECO:0000259" key="6">
    <source>
        <dbReference type="Pfam" id="PF08669"/>
    </source>
</evidence>
<dbReference type="InterPro" id="IPR028896">
    <property type="entry name" value="GcvT/YgfZ/DmdA"/>
</dbReference>
<protein>
    <submittedName>
        <fullName evidence="8">Sarcosine oxidase subunit alpha family protein</fullName>
    </submittedName>
</protein>
<feature type="domain" description="FAD/NAD(P)-binding" evidence="5">
    <location>
        <begin position="170"/>
        <end position="431"/>
    </location>
</feature>
<dbReference type="PRINTS" id="PR00469">
    <property type="entry name" value="PNDRDTASEII"/>
</dbReference>
<dbReference type="Gene3D" id="3.30.1360.120">
    <property type="entry name" value="Probable tRNA modification gtpase trme, domain 1"/>
    <property type="match status" value="1"/>
</dbReference>
<feature type="domain" description="Aminomethyltransferase C-terminal" evidence="6">
    <location>
        <begin position="903"/>
        <end position="991"/>
    </location>
</feature>
<dbReference type="Pfam" id="PF01571">
    <property type="entry name" value="GCV_T"/>
    <property type="match status" value="1"/>
</dbReference>
<dbReference type="PANTHER" id="PTHR43757">
    <property type="entry name" value="AMINOMETHYLTRANSFERASE"/>
    <property type="match status" value="1"/>
</dbReference>
<dbReference type="InterPro" id="IPR013977">
    <property type="entry name" value="GcvT_C"/>
</dbReference>
<dbReference type="RefSeq" id="WP_382423604.1">
    <property type="nucleotide sequence ID" value="NZ_JBHSCW010000011.1"/>
</dbReference>
<dbReference type="PANTHER" id="PTHR43757:SF2">
    <property type="entry name" value="AMINOMETHYLTRANSFERASE, MITOCHONDRIAL"/>
    <property type="match status" value="1"/>
</dbReference>
<dbReference type="Pfam" id="PF17806">
    <property type="entry name" value="SO_alpha_A3"/>
    <property type="match status" value="1"/>
</dbReference>
<dbReference type="SUPFAM" id="SSF51905">
    <property type="entry name" value="FAD/NAD(P)-binding domain"/>
    <property type="match status" value="1"/>
</dbReference>
<dbReference type="InterPro" id="IPR036188">
    <property type="entry name" value="FAD/NAD-bd_sf"/>
</dbReference>
<keyword evidence="2" id="KW-0560">Oxidoreductase</keyword>
<dbReference type="Proteomes" id="UP001595799">
    <property type="component" value="Unassembled WGS sequence"/>
</dbReference>
<dbReference type="InterPro" id="IPR042204">
    <property type="entry name" value="2Fe-2S-bd_N"/>
</dbReference>
<dbReference type="Pfam" id="PF13510">
    <property type="entry name" value="Fer2_4"/>
    <property type="match status" value="1"/>
</dbReference>
<dbReference type="InterPro" id="IPR027266">
    <property type="entry name" value="TrmE/GcvT-like"/>
</dbReference>
<dbReference type="Gene3D" id="3.50.50.60">
    <property type="entry name" value="FAD/NAD(P)-binding domain"/>
    <property type="match status" value="1"/>
</dbReference>
<comment type="similarity">
    <text evidence="1">Belongs to the GcvT family.</text>
</comment>
<dbReference type="EMBL" id="JBHSCW010000011">
    <property type="protein sequence ID" value="MFC4353229.1"/>
    <property type="molecule type" value="Genomic_DNA"/>
</dbReference>
<dbReference type="SUPFAM" id="SSF103025">
    <property type="entry name" value="Folate-binding domain"/>
    <property type="match status" value="1"/>
</dbReference>
<dbReference type="Pfam" id="PF07992">
    <property type="entry name" value="Pyr_redox_2"/>
    <property type="match status" value="1"/>
</dbReference>
<keyword evidence="9" id="KW-1185">Reference proteome</keyword>
<name>A0ABV8UQD7_9PROT</name>
<dbReference type="InterPro" id="IPR006277">
    <property type="entry name" value="Sarcosine_oxidase_asu"/>
</dbReference>
<feature type="domain" description="SoxA A3" evidence="7">
    <location>
        <begin position="514"/>
        <end position="599"/>
    </location>
</feature>
<sequence length="999" mass="107372">MSGFRLNSGGHIDRQRELRFTFDGHPLSGYAGDTLASALLANGQKTVARSFKYHRRRGIYAAGSDEPNALVGLRHGARHEPNCRATGVELYDGLTAESQNRWPSLDFDLGAMNGLFSPFFVAGFYYKTFMGPTRHAWMFYEKLIRKAAGMGEASLEPDPDRYDTRHAWCDVLVVGAGPAGLAAARAAATSGAKVLIADESPDPGGSLLSETTELDGKTGYEWARREIQVLTDQHGVDYLPRTTVYGYYDDNILGAVERVSDHHPLPRAGQPRHRHWIIKARRVVLATGALERPLVFGNNDLPGVMLSGAVRDYANRYGVAAGRNILVATTNDSGYRTAIDLARAGVRIACLADGRREPPADLVAEAESLAIPVRSGSTVLAAEGRKAVTSAVLTELDDDGRPRGKQDSIQADCLAVSGGWSPVIHLTAQAGGKPRYDEERGQFMPGEALQDWSAAGALGGADSLADAWEQGEQAGGRAAEACGLTPAATSGRPDGLENRKPGLTRLLFQVEGGKGKAFVDLQHDVTARDVKLAHQEGFVSVEHLKRYTTLGMACDQGKTSNINGLGMMASLLDVPLDVAGTTRFRPPYTPVSLGALAGRATGSNLRPLRRTPLHDWHVANGGIMVEVGLWQRPRAYPQQGESLTQAIRREARAVREKVGMTDVSTLGKIEIKGPDAADFLDRVYSNRMGNLKVGRARYGLMLRTDGMVFDDGTLWRMEENRYLMTTTTGNAGGVMKHLEFLLAAVWPEMKVHITSVSDLWSGCAIAGPNSRAVLQRCVTGLDLSNEALRPMDVKAAEIDGAPVWIARLSYSGELAYEVYTPASHGEAVWTHLLESGRQDGITPYGLEALGSLRIEKGHVAGPELDGRTTADDLGLGGLMSKKKHFLGEALSKREALLEADRPQLVGLVSSTGQPIPPGAQLLDNQAARDGTPPQDAQGHVSSPTYGAALGNYIALALLRNGRARHGEDLTAASPLTGESVPVVVVSPHFYDPEGARMNA</sequence>
<evidence type="ECO:0000259" key="4">
    <source>
        <dbReference type="Pfam" id="PF01571"/>
    </source>
</evidence>
<organism evidence="8 9">
    <name type="scientific">Fodinicurvata halophila</name>
    <dbReference type="NCBI Taxonomy" id="1419723"/>
    <lineage>
        <taxon>Bacteria</taxon>
        <taxon>Pseudomonadati</taxon>
        <taxon>Pseudomonadota</taxon>
        <taxon>Alphaproteobacteria</taxon>
        <taxon>Rhodospirillales</taxon>
        <taxon>Rhodovibrionaceae</taxon>
        <taxon>Fodinicurvata</taxon>
    </lineage>
</organism>
<evidence type="ECO:0000259" key="7">
    <source>
        <dbReference type="Pfam" id="PF17806"/>
    </source>
</evidence>
<evidence type="ECO:0000256" key="1">
    <source>
        <dbReference type="ARBA" id="ARBA00008609"/>
    </source>
</evidence>
<dbReference type="InterPro" id="IPR006222">
    <property type="entry name" value="GCVT_N"/>
</dbReference>
<accession>A0ABV8UQD7</accession>
<dbReference type="Gene3D" id="3.10.20.440">
    <property type="entry name" value="2Fe-2S iron-sulphur cluster binding domain, sarcosine oxidase, alpha subunit, N-terminal domain"/>
    <property type="match status" value="1"/>
</dbReference>
<evidence type="ECO:0000256" key="3">
    <source>
        <dbReference type="SAM" id="MobiDB-lite"/>
    </source>
</evidence>
<feature type="domain" description="GCVT N-terminal" evidence="4">
    <location>
        <begin position="613"/>
        <end position="883"/>
    </location>
</feature>
<dbReference type="Pfam" id="PF08669">
    <property type="entry name" value="GCV_T_C"/>
    <property type="match status" value="1"/>
</dbReference>
<proteinExistence type="inferred from homology"/>
<dbReference type="SUPFAM" id="SSF101790">
    <property type="entry name" value="Aminomethyltransferase beta-barrel domain"/>
    <property type="match status" value="1"/>
</dbReference>
<evidence type="ECO:0000313" key="8">
    <source>
        <dbReference type="EMBL" id="MFC4353229.1"/>
    </source>
</evidence>
<dbReference type="InterPro" id="IPR029043">
    <property type="entry name" value="GcvT/YgfZ_C"/>
</dbReference>
<dbReference type="InterPro" id="IPR023753">
    <property type="entry name" value="FAD/NAD-binding_dom"/>
</dbReference>
<evidence type="ECO:0000259" key="5">
    <source>
        <dbReference type="Pfam" id="PF07992"/>
    </source>
</evidence>
<dbReference type="NCBIfam" id="TIGR01372">
    <property type="entry name" value="soxA"/>
    <property type="match status" value="1"/>
</dbReference>
<evidence type="ECO:0000313" key="9">
    <source>
        <dbReference type="Proteomes" id="UP001595799"/>
    </source>
</evidence>